<evidence type="ECO:0000313" key="2">
    <source>
        <dbReference type="EMBL" id="THF62075.1"/>
    </source>
</evidence>
<evidence type="ECO:0000256" key="1">
    <source>
        <dbReference type="HAMAP-Rule" id="MF_00598"/>
    </source>
</evidence>
<evidence type="ECO:0000313" key="3">
    <source>
        <dbReference type="Proteomes" id="UP000307956"/>
    </source>
</evidence>
<dbReference type="Proteomes" id="UP000307956">
    <property type="component" value="Unassembled WGS sequence"/>
</dbReference>
<protein>
    <recommendedName>
        <fullName evidence="1">Protein Smg homolog</fullName>
    </recommendedName>
</protein>
<dbReference type="RefSeq" id="WP_136384438.1">
    <property type="nucleotide sequence ID" value="NZ_SSOD01000005.1"/>
</dbReference>
<keyword evidence="3" id="KW-1185">Reference proteome</keyword>
<dbReference type="Pfam" id="PF04361">
    <property type="entry name" value="DUF494"/>
    <property type="match status" value="1"/>
</dbReference>
<comment type="caution">
    <text evidence="2">The sequence shown here is derived from an EMBL/GenBank/DDBJ whole genome shotgun (WGS) entry which is preliminary data.</text>
</comment>
<proteinExistence type="inferred from homology"/>
<dbReference type="OrthoDB" id="5297467at2"/>
<reference evidence="2 3" key="1">
    <citation type="submission" date="2019-04" db="EMBL/GenBank/DDBJ databases">
        <title>Azoarcus rhizosphaerae sp. nov. isolated from rhizosphere of Ficus religiosa.</title>
        <authorList>
            <person name="Lin S.-Y."/>
            <person name="Hameed A."/>
            <person name="Hsu Y.-H."/>
            <person name="Young C.-C."/>
        </authorList>
    </citation>
    <scope>NUCLEOTIDE SEQUENCE [LARGE SCALE GENOMIC DNA]</scope>
    <source>
        <strain evidence="2 3">CC-YHH848</strain>
    </source>
</reference>
<comment type="similarity">
    <text evidence="1">Belongs to the Smg family.</text>
</comment>
<accession>A0A4S4AU11</accession>
<gene>
    <name evidence="1" type="primary">smg</name>
    <name evidence="2" type="ORF">E6O51_07910</name>
</gene>
<sequence length="154" mass="17373">MFDILVYLFESYVHAGACPAAEQLARKLSAAGFEDDEISEALEWLSGLREMAHAAWPEISPRSDSVRIYADVEMARLNAECRGFIAFLENAGVLDATTRELIIERALALERFNVNLHRLKVIVLMVLWQQEQPLDSLILDELLNGEDEDVLALQ</sequence>
<name>A0A4S4AU11_9RHOO</name>
<dbReference type="HAMAP" id="MF_00598">
    <property type="entry name" value="Smg"/>
    <property type="match status" value="1"/>
</dbReference>
<dbReference type="EMBL" id="SSOD01000005">
    <property type="protein sequence ID" value="THF62075.1"/>
    <property type="molecule type" value="Genomic_DNA"/>
</dbReference>
<dbReference type="AlphaFoldDB" id="A0A4S4AU11"/>
<dbReference type="PANTHER" id="PTHR38692:SF1">
    <property type="entry name" value="PROTEIN SMG"/>
    <property type="match status" value="1"/>
</dbReference>
<dbReference type="InterPro" id="IPR007456">
    <property type="entry name" value="Smg"/>
</dbReference>
<dbReference type="PANTHER" id="PTHR38692">
    <property type="entry name" value="PROTEIN SMG"/>
    <property type="match status" value="1"/>
</dbReference>
<organism evidence="2 3">
    <name type="scientific">Pseudothauera rhizosphaerae</name>
    <dbReference type="NCBI Taxonomy" id="2565932"/>
    <lineage>
        <taxon>Bacteria</taxon>
        <taxon>Pseudomonadati</taxon>
        <taxon>Pseudomonadota</taxon>
        <taxon>Betaproteobacteria</taxon>
        <taxon>Rhodocyclales</taxon>
        <taxon>Zoogloeaceae</taxon>
        <taxon>Pseudothauera</taxon>
    </lineage>
</organism>